<accession>A0A3E0VBL3</accession>
<dbReference type="InterPro" id="IPR000123">
    <property type="entry name" value="Reverse_transcriptase_msDNA"/>
</dbReference>
<dbReference type="PANTHER" id="PTHR34047:SF7">
    <property type="entry name" value="RNA-DIRECTED DNA POLYMERASE"/>
    <property type="match status" value="1"/>
</dbReference>
<name>A0A3E0VBL3_9MICO</name>
<dbReference type="GO" id="GO:0003723">
    <property type="term" value="F:RNA binding"/>
    <property type="evidence" value="ECO:0007669"/>
    <property type="project" value="InterPro"/>
</dbReference>
<organism evidence="10 11">
    <name type="scientific">Subtercola boreus</name>
    <dbReference type="NCBI Taxonomy" id="120213"/>
    <lineage>
        <taxon>Bacteria</taxon>
        <taxon>Bacillati</taxon>
        <taxon>Actinomycetota</taxon>
        <taxon>Actinomycetes</taxon>
        <taxon>Micrococcales</taxon>
        <taxon>Microbacteriaceae</taxon>
        <taxon>Subtercola</taxon>
    </lineage>
</organism>
<keyword evidence="5" id="KW-0460">Magnesium</keyword>
<dbReference type="Pfam" id="PF00078">
    <property type="entry name" value="RVT_1"/>
    <property type="match status" value="1"/>
</dbReference>
<evidence type="ECO:0000256" key="1">
    <source>
        <dbReference type="ARBA" id="ARBA00012493"/>
    </source>
</evidence>
<proteinExistence type="predicted"/>
<dbReference type="OrthoDB" id="1550386at2"/>
<evidence type="ECO:0000256" key="3">
    <source>
        <dbReference type="ARBA" id="ARBA00022695"/>
    </source>
</evidence>
<dbReference type="GO" id="GO:0046872">
    <property type="term" value="F:metal ion binding"/>
    <property type="evidence" value="ECO:0007669"/>
    <property type="project" value="UniProtKB-KW"/>
</dbReference>
<evidence type="ECO:0000313" key="10">
    <source>
        <dbReference type="EMBL" id="RFA07234.1"/>
    </source>
</evidence>
<keyword evidence="3" id="KW-0548">Nucleotidyltransferase</keyword>
<evidence type="ECO:0000256" key="6">
    <source>
        <dbReference type="ARBA" id="ARBA00022918"/>
    </source>
</evidence>
<evidence type="ECO:0000259" key="9">
    <source>
        <dbReference type="PROSITE" id="PS50878"/>
    </source>
</evidence>
<dbReference type="Proteomes" id="UP000256709">
    <property type="component" value="Unassembled WGS sequence"/>
</dbReference>
<sequence length="532" mass="57551">MRWSADEVDGSRRDPPSPGPPRGTQTDSGTSPQASHRTSSGRTPAQTHRSSAGHRSTIRAPRPTAAAAVLARRPTASAGQVATALALALLAAADWTPEGMLAVLQSVFGRRHRFLPVLVREVRAVYRTAPQDAPRELAAVIRQSAALTDALDRARAAGRPLAIVHHPVSPGSEDHRESALPHAPAALSAPAPSTAAPPPRTLTELAALLDVTPGELDWLADTGGWNRRAPAGPLHHYRYEWRSRPGRVPRLLEVPTERMRAAQRILLHEVFALLPLHGAAHGFVPGRSALTAARLHTGRDVVIALDLVTFFTRVTAGRVYGALRQEGTPERIALALTGLATNRVPARVIGAMPPGGDPDERFALRQALAAAHLPQGAPTSPALANLAIRRVDSRLAGYAEAADAVYTRYADDLTFSGPVALGRRADAFIRGVTRIVEDEGHLVNRQKTRVRPAATSQRVTGIVVNEHTALPRVEFDRLKAILHNCAERGPESQNHDGHSDFRAHLLGRLSWARDLNPSKTERLEREFARIRW</sequence>
<dbReference type="CDD" id="cd03487">
    <property type="entry name" value="RT_Bac_retron_II"/>
    <property type="match status" value="1"/>
</dbReference>
<dbReference type="GO" id="GO:0003964">
    <property type="term" value="F:RNA-directed DNA polymerase activity"/>
    <property type="evidence" value="ECO:0007669"/>
    <property type="project" value="UniProtKB-KW"/>
</dbReference>
<feature type="domain" description="Reverse transcriptase" evidence="9">
    <location>
        <begin position="223"/>
        <end position="464"/>
    </location>
</feature>
<evidence type="ECO:0000256" key="7">
    <source>
        <dbReference type="ARBA" id="ARBA00048173"/>
    </source>
</evidence>
<evidence type="ECO:0000256" key="5">
    <source>
        <dbReference type="ARBA" id="ARBA00022842"/>
    </source>
</evidence>
<dbReference type="AlphaFoldDB" id="A0A3E0VBL3"/>
<dbReference type="EC" id="2.7.7.49" evidence="1"/>
<dbReference type="InterPro" id="IPR000477">
    <property type="entry name" value="RT_dom"/>
</dbReference>
<comment type="caution">
    <text evidence="10">The sequence shown here is derived from an EMBL/GenBank/DDBJ whole genome shotgun (WGS) entry which is preliminary data.</text>
</comment>
<evidence type="ECO:0000256" key="4">
    <source>
        <dbReference type="ARBA" id="ARBA00022723"/>
    </source>
</evidence>
<feature type="region of interest" description="Disordered" evidence="8">
    <location>
        <begin position="168"/>
        <end position="197"/>
    </location>
</feature>
<comment type="catalytic activity">
    <reaction evidence="7">
        <text>DNA(n) + a 2'-deoxyribonucleoside 5'-triphosphate = DNA(n+1) + diphosphate</text>
        <dbReference type="Rhea" id="RHEA:22508"/>
        <dbReference type="Rhea" id="RHEA-COMP:17339"/>
        <dbReference type="Rhea" id="RHEA-COMP:17340"/>
        <dbReference type="ChEBI" id="CHEBI:33019"/>
        <dbReference type="ChEBI" id="CHEBI:61560"/>
        <dbReference type="ChEBI" id="CHEBI:173112"/>
        <dbReference type="EC" id="2.7.7.49"/>
    </reaction>
</comment>
<reference evidence="10 11" key="1">
    <citation type="submission" date="2017-04" db="EMBL/GenBank/DDBJ databases">
        <title>Comparative genome analysis of Subtercola boreus.</title>
        <authorList>
            <person name="Cho Y.-J."/>
            <person name="Cho A."/>
            <person name="Kim O.-S."/>
            <person name="Lee J.-I."/>
        </authorList>
    </citation>
    <scope>NUCLEOTIDE SEQUENCE [LARGE SCALE GENOMIC DNA]</scope>
    <source>
        <strain evidence="10 11">P27444</strain>
    </source>
</reference>
<feature type="compositionally biased region" description="Low complexity" evidence="8">
    <location>
        <begin position="180"/>
        <end position="194"/>
    </location>
</feature>
<feature type="compositionally biased region" description="Polar residues" evidence="8">
    <location>
        <begin position="24"/>
        <end position="54"/>
    </location>
</feature>
<gene>
    <name evidence="10" type="ORF">B7R21_13490</name>
</gene>
<dbReference type="PRINTS" id="PR00866">
    <property type="entry name" value="RNADNAPOLMS"/>
</dbReference>
<dbReference type="InterPro" id="IPR051083">
    <property type="entry name" value="GrpII_Intron_Splice-Mob/Def"/>
</dbReference>
<dbReference type="EMBL" id="NBXA01000026">
    <property type="protein sequence ID" value="RFA07234.1"/>
    <property type="molecule type" value="Genomic_DNA"/>
</dbReference>
<dbReference type="PROSITE" id="PS50878">
    <property type="entry name" value="RT_POL"/>
    <property type="match status" value="1"/>
</dbReference>
<keyword evidence="4" id="KW-0479">Metal-binding</keyword>
<protein>
    <recommendedName>
        <fullName evidence="1">RNA-directed DNA polymerase</fullName>
        <ecNumber evidence="1">2.7.7.49</ecNumber>
    </recommendedName>
</protein>
<keyword evidence="6" id="KW-0695">RNA-directed DNA polymerase</keyword>
<evidence type="ECO:0000256" key="2">
    <source>
        <dbReference type="ARBA" id="ARBA00022679"/>
    </source>
</evidence>
<keyword evidence="2" id="KW-0808">Transferase</keyword>
<evidence type="ECO:0000313" key="11">
    <source>
        <dbReference type="Proteomes" id="UP000256709"/>
    </source>
</evidence>
<feature type="region of interest" description="Disordered" evidence="8">
    <location>
        <begin position="1"/>
        <end position="63"/>
    </location>
</feature>
<dbReference type="PANTHER" id="PTHR34047">
    <property type="entry name" value="NUCLEAR INTRON MATURASE 1, MITOCHONDRIAL-RELATED"/>
    <property type="match status" value="1"/>
</dbReference>
<evidence type="ECO:0000256" key="8">
    <source>
        <dbReference type="SAM" id="MobiDB-lite"/>
    </source>
</evidence>